<dbReference type="PROSITE" id="PS50132">
    <property type="entry name" value="RGS"/>
    <property type="match status" value="1"/>
</dbReference>
<dbReference type="InterPro" id="IPR016137">
    <property type="entry name" value="RGS"/>
</dbReference>
<dbReference type="EMBL" id="JADGJW010000155">
    <property type="protein sequence ID" value="KAJ3222874.1"/>
    <property type="molecule type" value="Genomic_DNA"/>
</dbReference>
<dbReference type="Pfam" id="PF03224">
    <property type="entry name" value="V-ATPase_H_N"/>
    <property type="match status" value="1"/>
</dbReference>
<organism evidence="7 8">
    <name type="scientific">Clydaea vesicula</name>
    <dbReference type="NCBI Taxonomy" id="447962"/>
    <lineage>
        <taxon>Eukaryota</taxon>
        <taxon>Fungi</taxon>
        <taxon>Fungi incertae sedis</taxon>
        <taxon>Chytridiomycota</taxon>
        <taxon>Chytridiomycota incertae sedis</taxon>
        <taxon>Chytridiomycetes</taxon>
        <taxon>Lobulomycetales</taxon>
        <taxon>Lobulomycetaceae</taxon>
        <taxon>Clydaea</taxon>
    </lineage>
</organism>
<name>A0AAD5Y1P7_9FUNG</name>
<comment type="caution">
    <text evidence="7">The sequence shown here is derived from an EMBL/GenBank/DDBJ whole genome shotgun (WGS) entry which is preliminary data.</text>
</comment>
<evidence type="ECO:0000256" key="3">
    <source>
        <dbReference type="ARBA" id="ARBA00022781"/>
    </source>
</evidence>
<dbReference type="Proteomes" id="UP001211065">
    <property type="component" value="Unassembled WGS sequence"/>
</dbReference>
<dbReference type="Gene3D" id="1.25.10.10">
    <property type="entry name" value="Leucine-rich Repeat Variant"/>
    <property type="match status" value="1"/>
</dbReference>
<dbReference type="InterPro" id="IPR044926">
    <property type="entry name" value="RGS_subdomain_2"/>
</dbReference>
<dbReference type="SUPFAM" id="SSF48097">
    <property type="entry name" value="Regulator of G-protein signaling, RGS"/>
    <property type="match status" value="1"/>
</dbReference>
<feature type="region of interest" description="Disordered" evidence="5">
    <location>
        <begin position="202"/>
        <end position="223"/>
    </location>
</feature>
<keyword evidence="2" id="KW-0813">Transport</keyword>
<dbReference type="InterPro" id="IPR004908">
    <property type="entry name" value="ATPase_V1-cplx_hsu"/>
</dbReference>
<dbReference type="InterPro" id="IPR036305">
    <property type="entry name" value="RGS_sf"/>
</dbReference>
<keyword evidence="3" id="KW-0375">Hydrogen ion transport</keyword>
<dbReference type="PANTHER" id="PTHR10698:SF0">
    <property type="entry name" value="V-TYPE PROTON ATPASE SUBUNIT H"/>
    <property type="match status" value="1"/>
</dbReference>
<dbReference type="GO" id="GO:0046961">
    <property type="term" value="F:proton-transporting ATPase activity, rotational mechanism"/>
    <property type="evidence" value="ECO:0007669"/>
    <property type="project" value="InterPro"/>
</dbReference>
<evidence type="ECO:0000259" key="6">
    <source>
        <dbReference type="PROSITE" id="PS50132"/>
    </source>
</evidence>
<dbReference type="Pfam" id="PF00615">
    <property type="entry name" value="RGS"/>
    <property type="match status" value="1"/>
</dbReference>
<proteinExistence type="inferred from homology"/>
<evidence type="ECO:0000256" key="1">
    <source>
        <dbReference type="ARBA" id="ARBA00008613"/>
    </source>
</evidence>
<evidence type="ECO:0000313" key="7">
    <source>
        <dbReference type="EMBL" id="KAJ3222874.1"/>
    </source>
</evidence>
<dbReference type="Gene3D" id="1.25.40.150">
    <property type="entry name" value="V-type ATPase, subunit H, C-terminal domain"/>
    <property type="match status" value="1"/>
</dbReference>
<keyword evidence="8" id="KW-1185">Reference proteome</keyword>
<dbReference type="InterPro" id="IPR011987">
    <property type="entry name" value="ATPase_V1-cplx_hsu_C"/>
</dbReference>
<dbReference type="PANTHER" id="PTHR10698">
    <property type="entry name" value="V-TYPE PROTON ATPASE SUBUNIT H"/>
    <property type="match status" value="1"/>
</dbReference>
<comment type="similarity">
    <text evidence="1">Belongs to the V-ATPase H subunit family.</text>
</comment>
<dbReference type="InterPro" id="IPR011989">
    <property type="entry name" value="ARM-like"/>
</dbReference>
<evidence type="ECO:0000256" key="5">
    <source>
        <dbReference type="SAM" id="MobiDB-lite"/>
    </source>
</evidence>
<feature type="region of interest" description="Disordered" evidence="5">
    <location>
        <begin position="110"/>
        <end position="129"/>
    </location>
</feature>
<dbReference type="GO" id="GO:0000221">
    <property type="term" value="C:vacuolar proton-transporting V-type ATPase, V1 domain"/>
    <property type="evidence" value="ECO:0007669"/>
    <property type="project" value="InterPro"/>
</dbReference>
<dbReference type="AlphaFoldDB" id="A0AAD5Y1P7"/>
<feature type="compositionally biased region" description="Basic and acidic residues" evidence="5">
    <location>
        <begin position="1"/>
        <end position="11"/>
    </location>
</feature>
<dbReference type="SUPFAM" id="SSF48371">
    <property type="entry name" value="ARM repeat"/>
    <property type="match status" value="1"/>
</dbReference>
<evidence type="ECO:0000256" key="2">
    <source>
        <dbReference type="ARBA" id="ARBA00022448"/>
    </source>
</evidence>
<dbReference type="GO" id="GO:0000329">
    <property type="term" value="C:fungal-type vacuole membrane"/>
    <property type="evidence" value="ECO:0007669"/>
    <property type="project" value="TreeGrafter"/>
</dbReference>
<dbReference type="InterPro" id="IPR038497">
    <property type="entry name" value="ATPase_V1-cplx_hsu_C_sf"/>
</dbReference>
<dbReference type="InterPro" id="IPR016024">
    <property type="entry name" value="ARM-type_fold"/>
</dbReference>
<evidence type="ECO:0000313" key="8">
    <source>
        <dbReference type="Proteomes" id="UP001211065"/>
    </source>
</evidence>
<protein>
    <submittedName>
        <fullName evidence="7">H(+)-transporting V1 sector ATPase subunit H</fullName>
    </submittedName>
</protein>
<reference evidence="7" key="1">
    <citation type="submission" date="2020-05" db="EMBL/GenBank/DDBJ databases">
        <title>Phylogenomic resolution of chytrid fungi.</title>
        <authorList>
            <person name="Stajich J.E."/>
            <person name="Amses K."/>
            <person name="Simmons R."/>
            <person name="Seto K."/>
            <person name="Myers J."/>
            <person name="Bonds A."/>
            <person name="Quandt C.A."/>
            <person name="Barry K."/>
            <person name="Liu P."/>
            <person name="Grigoriev I."/>
            <person name="Longcore J.E."/>
            <person name="James T.Y."/>
        </authorList>
    </citation>
    <scope>NUCLEOTIDE SEQUENCE</scope>
    <source>
        <strain evidence="7">JEL0476</strain>
    </source>
</reference>
<feature type="region of interest" description="Disordered" evidence="5">
    <location>
        <begin position="1"/>
        <end position="34"/>
    </location>
</feature>
<sequence>MATPRDAKSRVSLEGALNPTSKQQPGASGLPAPNAANTAKKVDLSAILGNLIPHPFSYNDFLEFLKKEHSVENIDYWEAGMKYRERALPLFPKPNKSKEIYSTDLTKAMTTSQTGSLKEDETESLTGNDGPQVDEALMLKQQLALKPDLDAIVSLYLTAGSQKEVNLPQNLIKKTIIEIHESKNYHPDVLKPTLEKTYEMIEHQQMSSSPPTPPSPSKASTEETNINSPIVASHQLYLAKMSSEIRARTIPWEGYQRASLISEEELAQIRQFENNPGVAFKESGEKYMYLFLTLLQKLVRTDTIQNILVLIDDILEGNGNRTSIFFNLAKEKNDEFLPFSPFIKLLRKDDEYIQLKSAKICINLFLKADPLPIFEPIDLYSWITSQLLNSNPNIVDISVQYLQSLLSITEYRIGFFKSPHAMTNLVDVLKKSTQAQMQYQTIYVLWLLTFVKEIAIDLQRSVKLEFPKLTPIRKYDVIPKMLEFAKHAIKEKVVRNIILKAPEENMIALLGNKALNVCEILSARKWADEEIIEDLNFLKTELSKSMASLSTFDEYSTEVKAGTLEWSPAHNSEAFWKQNASRMNERDYELLRILSRIISTSNNPTVLAVAAHDFGQYIKHYPSGKKIVQDIGAKKQIMELMAHSDSDVKYQALMAVQK</sequence>
<evidence type="ECO:0000256" key="4">
    <source>
        <dbReference type="ARBA" id="ARBA00023065"/>
    </source>
</evidence>
<gene>
    <name evidence="7" type="primary">VMA13</name>
    <name evidence="7" type="ORF">HK099_001798</name>
</gene>
<feature type="domain" description="RGS" evidence="6">
    <location>
        <begin position="47"/>
        <end position="103"/>
    </location>
</feature>
<dbReference type="Gene3D" id="1.10.167.10">
    <property type="entry name" value="Regulator of G-protein Signalling 4, domain 2"/>
    <property type="match status" value="1"/>
</dbReference>
<dbReference type="Pfam" id="PF11698">
    <property type="entry name" value="V-ATPase_H_C"/>
    <property type="match status" value="1"/>
</dbReference>
<keyword evidence="4" id="KW-0406">Ion transport</keyword>
<accession>A0AAD5Y1P7</accession>